<accession>A0A2N8KTD4</accession>
<gene>
    <name evidence="2" type="ORF">C1O66_03610</name>
</gene>
<dbReference type="PROSITE" id="PS50206">
    <property type="entry name" value="RHODANESE_3"/>
    <property type="match status" value="1"/>
</dbReference>
<name>A0A2N8KTD4_9BURK</name>
<dbReference type="InterPro" id="IPR036873">
    <property type="entry name" value="Rhodanese-like_dom_sf"/>
</dbReference>
<proteinExistence type="predicted"/>
<dbReference type="RefSeq" id="WP_102766640.1">
    <property type="nucleotide sequence ID" value="NZ_POSP01000003.1"/>
</dbReference>
<dbReference type="PANTHER" id="PTHR43031">
    <property type="entry name" value="FAD-DEPENDENT OXIDOREDUCTASE"/>
    <property type="match status" value="1"/>
</dbReference>
<evidence type="ECO:0000313" key="3">
    <source>
        <dbReference type="Proteomes" id="UP000235916"/>
    </source>
</evidence>
<keyword evidence="3" id="KW-1185">Reference proteome</keyword>
<feature type="domain" description="Rhodanese" evidence="1">
    <location>
        <begin position="46"/>
        <end position="136"/>
    </location>
</feature>
<sequence>MLRSIPTEAAGFNTARLTRHHKEANAMTQAFDLNIHALDAHHSLRAEAGTWLLDVREAHEVARVAYDVERFIHMPLSELQQRHGELPRNGKLIVACAAGGRSQQAMQFLLHRGHTQVCNLAGGMSAWMALGLPVRTPL</sequence>
<evidence type="ECO:0000259" key="1">
    <source>
        <dbReference type="PROSITE" id="PS50206"/>
    </source>
</evidence>
<dbReference type="OrthoDB" id="9814704at2"/>
<dbReference type="PANTHER" id="PTHR43031:SF1">
    <property type="entry name" value="PYRIDINE NUCLEOTIDE-DISULPHIDE OXIDOREDUCTASE"/>
    <property type="match status" value="1"/>
</dbReference>
<organism evidence="2 3">
    <name type="scientific">Kinneretia aquatilis</name>
    <dbReference type="NCBI Taxonomy" id="2070761"/>
    <lineage>
        <taxon>Bacteria</taxon>
        <taxon>Pseudomonadati</taxon>
        <taxon>Pseudomonadota</taxon>
        <taxon>Betaproteobacteria</taxon>
        <taxon>Burkholderiales</taxon>
        <taxon>Sphaerotilaceae</taxon>
        <taxon>Roseateles</taxon>
    </lineage>
</organism>
<dbReference type="Proteomes" id="UP000235916">
    <property type="component" value="Unassembled WGS sequence"/>
</dbReference>
<dbReference type="SMART" id="SM00450">
    <property type="entry name" value="RHOD"/>
    <property type="match status" value="1"/>
</dbReference>
<dbReference type="SUPFAM" id="SSF52821">
    <property type="entry name" value="Rhodanese/Cell cycle control phosphatase"/>
    <property type="match status" value="1"/>
</dbReference>
<dbReference type="EMBL" id="POSP01000003">
    <property type="protein sequence ID" value="PND36717.1"/>
    <property type="molecule type" value="Genomic_DNA"/>
</dbReference>
<dbReference type="InterPro" id="IPR050229">
    <property type="entry name" value="GlpE_sulfurtransferase"/>
</dbReference>
<dbReference type="AlphaFoldDB" id="A0A2N8KTD4"/>
<protein>
    <submittedName>
        <fullName evidence="2">Rhodanese-like domain-containing protein</fullName>
    </submittedName>
</protein>
<evidence type="ECO:0000313" key="2">
    <source>
        <dbReference type="EMBL" id="PND36717.1"/>
    </source>
</evidence>
<dbReference type="InterPro" id="IPR001763">
    <property type="entry name" value="Rhodanese-like_dom"/>
</dbReference>
<comment type="caution">
    <text evidence="2">The sequence shown here is derived from an EMBL/GenBank/DDBJ whole genome shotgun (WGS) entry which is preliminary data.</text>
</comment>
<dbReference type="Gene3D" id="3.40.250.10">
    <property type="entry name" value="Rhodanese-like domain"/>
    <property type="match status" value="1"/>
</dbReference>
<dbReference type="Pfam" id="PF00581">
    <property type="entry name" value="Rhodanese"/>
    <property type="match status" value="1"/>
</dbReference>
<reference evidence="2 3" key="1">
    <citation type="submission" date="2018-01" db="EMBL/GenBank/DDBJ databases">
        <title>Draft genome sequence of Paucibacter aquatile CR182 isolated from freshwater of the Nakdong River.</title>
        <authorList>
            <person name="Choi A."/>
            <person name="Chung E.J."/>
        </authorList>
    </citation>
    <scope>NUCLEOTIDE SEQUENCE [LARGE SCALE GENOMIC DNA]</scope>
    <source>
        <strain evidence="2 3">CR182</strain>
    </source>
</reference>